<dbReference type="PANTHER" id="PTHR47931">
    <property type="entry name" value="OS01G0228400 PROTEIN"/>
    <property type="match status" value="1"/>
</dbReference>
<dbReference type="PANTHER" id="PTHR47931:SF2">
    <property type="entry name" value="OS01G0228400 PROTEIN"/>
    <property type="match status" value="1"/>
</dbReference>
<dbReference type="PROSITE" id="PS51375">
    <property type="entry name" value="PPR"/>
    <property type="match status" value="1"/>
</dbReference>
<evidence type="ECO:0008006" key="6">
    <source>
        <dbReference type="Google" id="ProtNLM"/>
    </source>
</evidence>
<dbReference type="InterPro" id="IPR011990">
    <property type="entry name" value="TPR-like_helical_dom_sf"/>
</dbReference>
<dbReference type="InterPro" id="IPR002885">
    <property type="entry name" value="PPR_rpt"/>
</dbReference>
<evidence type="ECO:0000313" key="4">
    <source>
        <dbReference type="EMBL" id="PTQ35458.1"/>
    </source>
</evidence>
<reference evidence="5" key="1">
    <citation type="journal article" date="2017" name="Cell">
        <title>Insights into land plant evolution garnered from the Marchantia polymorpha genome.</title>
        <authorList>
            <person name="Bowman J.L."/>
            <person name="Kohchi T."/>
            <person name="Yamato K.T."/>
            <person name="Jenkins J."/>
            <person name="Shu S."/>
            <person name="Ishizaki K."/>
            <person name="Yamaoka S."/>
            <person name="Nishihama R."/>
            <person name="Nakamura Y."/>
            <person name="Berger F."/>
            <person name="Adam C."/>
            <person name="Aki S.S."/>
            <person name="Althoff F."/>
            <person name="Araki T."/>
            <person name="Arteaga-Vazquez M.A."/>
            <person name="Balasubrmanian S."/>
            <person name="Barry K."/>
            <person name="Bauer D."/>
            <person name="Boehm C.R."/>
            <person name="Briginshaw L."/>
            <person name="Caballero-Perez J."/>
            <person name="Catarino B."/>
            <person name="Chen F."/>
            <person name="Chiyoda S."/>
            <person name="Chovatia M."/>
            <person name="Davies K.M."/>
            <person name="Delmans M."/>
            <person name="Demura T."/>
            <person name="Dierschke T."/>
            <person name="Dolan L."/>
            <person name="Dorantes-Acosta A.E."/>
            <person name="Eklund D.M."/>
            <person name="Florent S.N."/>
            <person name="Flores-Sandoval E."/>
            <person name="Fujiyama A."/>
            <person name="Fukuzawa H."/>
            <person name="Galik B."/>
            <person name="Grimanelli D."/>
            <person name="Grimwood J."/>
            <person name="Grossniklaus U."/>
            <person name="Hamada T."/>
            <person name="Haseloff J."/>
            <person name="Hetherington A.J."/>
            <person name="Higo A."/>
            <person name="Hirakawa Y."/>
            <person name="Hundley H.N."/>
            <person name="Ikeda Y."/>
            <person name="Inoue K."/>
            <person name="Inoue S.I."/>
            <person name="Ishida S."/>
            <person name="Jia Q."/>
            <person name="Kakita M."/>
            <person name="Kanazawa T."/>
            <person name="Kawai Y."/>
            <person name="Kawashima T."/>
            <person name="Kennedy M."/>
            <person name="Kinose K."/>
            <person name="Kinoshita T."/>
            <person name="Kohara Y."/>
            <person name="Koide E."/>
            <person name="Komatsu K."/>
            <person name="Kopischke S."/>
            <person name="Kubo M."/>
            <person name="Kyozuka J."/>
            <person name="Lagercrantz U."/>
            <person name="Lin S.S."/>
            <person name="Lindquist E."/>
            <person name="Lipzen A.M."/>
            <person name="Lu C.W."/>
            <person name="De Luna E."/>
            <person name="Martienssen R.A."/>
            <person name="Minamino N."/>
            <person name="Mizutani M."/>
            <person name="Mizutani M."/>
            <person name="Mochizuki N."/>
            <person name="Monte I."/>
            <person name="Mosher R."/>
            <person name="Nagasaki H."/>
            <person name="Nakagami H."/>
            <person name="Naramoto S."/>
            <person name="Nishitani K."/>
            <person name="Ohtani M."/>
            <person name="Okamoto T."/>
            <person name="Okumura M."/>
            <person name="Phillips J."/>
            <person name="Pollak B."/>
            <person name="Reinders A."/>
            <person name="Rovekamp M."/>
            <person name="Sano R."/>
            <person name="Sawa S."/>
            <person name="Schmid M.W."/>
            <person name="Shirakawa M."/>
            <person name="Solano R."/>
            <person name="Spunde A."/>
            <person name="Suetsugu N."/>
            <person name="Sugano S."/>
            <person name="Sugiyama A."/>
            <person name="Sun R."/>
            <person name="Suzuki Y."/>
            <person name="Takenaka M."/>
            <person name="Takezawa D."/>
            <person name="Tomogane H."/>
            <person name="Tsuzuki M."/>
            <person name="Ueda T."/>
            <person name="Umeda M."/>
            <person name="Ward J.M."/>
            <person name="Watanabe Y."/>
            <person name="Yazaki K."/>
            <person name="Yokoyama R."/>
            <person name="Yoshitake Y."/>
            <person name="Yotsui I."/>
            <person name="Zachgo S."/>
            <person name="Schmutz J."/>
        </authorList>
    </citation>
    <scope>NUCLEOTIDE SEQUENCE [LARGE SCALE GENOMIC DNA]</scope>
    <source>
        <strain evidence="5">Tak-1</strain>
    </source>
</reference>
<sequence>MAEVFTSSESNFLRSSGEDENERSPLMAFCENFPDAVEAEEYSLKDDGSESRVVGPALSTDWTRSQMSAQSWKDKLRKVKNNQWFSDLEPGRLCMVEQIVGRLQCAGVHGSTLNSSMAPLSRLVVRSDSSVSEIALGKVTDPLGFYDWMKKHPSGLEANRPMYALLQCHLQKRHWAGLEIIIMYKMGSKKNCLADAALYKKMIKIATDYGNTKLANKWLQKMLWSGFVPSLLTWNLVLVAFARDGRFAEVFSVYEQLKDHNRPPERIIYCALLSACQNADRVQEAQDIVAHMKCRGMLDSATATFREMEKAGYEPDQVAYNALIHAYARADANDAFDQAIKLGGRIDPVVFSTMINIARDLLEAMKEFRFEKKHWQCVVSILIKTYAKVGQLWEPIKLFEEMHAVGYPVNNRIHTTMLNVYFKVGRHRCAEALFLDMIETGKCRNMVAFGTMINIYGRMGRCRLKGNTAIYNTLIYCHGRNGNLIVVEEYVK</sequence>
<name>A0A2R6WNN5_MARPO</name>
<dbReference type="Proteomes" id="UP000244005">
    <property type="component" value="Unassembled WGS sequence"/>
</dbReference>
<protein>
    <recommendedName>
        <fullName evidence="6">Pentacotripeptide-repeat region of PRORP domain-containing protein</fullName>
    </recommendedName>
</protein>
<evidence type="ECO:0000256" key="2">
    <source>
        <dbReference type="PROSITE-ProRule" id="PRU00708"/>
    </source>
</evidence>
<accession>A0A2R6WNN5</accession>
<dbReference type="EMBL" id="KZ772743">
    <property type="protein sequence ID" value="PTQ35458.1"/>
    <property type="molecule type" value="Genomic_DNA"/>
</dbReference>
<gene>
    <name evidence="4" type="ORF">MARPO_0071s0071</name>
</gene>
<dbReference type="Gene3D" id="1.25.40.10">
    <property type="entry name" value="Tetratricopeptide repeat domain"/>
    <property type="match status" value="2"/>
</dbReference>
<feature type="region of interest" description="Disordered" evidence="3">
    <location>
        <begin position="1"/>
        <end position="23"/>
    </location>
</feature>
<feature type="repeat" description="PPR" evidence="2">
    <location>
        <begin position="230"/>
        <end position="264"/>
    </location>
</feature>
<organism evidence="4 5">
    <name type="scientific">Marchantia polymorpha</name>
    <name type="common">Common liverwort</name>
    <name type="synonym">Marchantia aquatica</name>
    <dbReference type="NCBI Taxonomy" id="3197"/>
    <lineage>
        <taxon>Eukaryota</taxon>
        <taxon>Viridiplantae</taxon>
        <taxon>Streptophyta</taxon>
        <taxon>Embryophyta</taxon>
        <taxon>Marchantiophyta</taxon>
        <taxon>Marchantiopsida</taxon>
        <taxon>Marchantiidae</taxon>
        <taxon>Marchantiales</taxon>
        <taxon>Marchantiaceae</taxon>
        <taxon>Marchantia</taxon>
    </lineage>
</organism>
<evidence type="ECO:0000256" key="3">
    <source>
        <dbReference type="SAM" id="MobiDB-lite"/>
    </source>
</evidence>
<feature type="compositionally biased region" description="Polar residues" evidence="3">
    <location>
        <begin position="1"/>
        <end position="14"/>
    </location>
</feature>
<keyword evidence="5" id="KW-1185">Reference proteome</keyword>
<dbReference type="AlphaFoldDB" id="A0A2R6WNN5"/>
<keyword evidence="1" id="KW-0677">Repeat</keyword>
<proteinExistence type="predicted"/>
<dbReference type="Pfam" id="PF13812">
    <property type="entry name" value="PPR_3"/>
    <property type="match status" value="1"/>
</dbReference>
<evidence type="ECO:0000313" key="5">
    <source>
        <dbReference type="Proteomes" id="UP000244005"/>
    </source>
</evidence>
<evidence type="ECO:0000256" key="1">
    <source>
        <dbReference type="ARBA" id="ARBA00022737"/>
    </source>
</evidence>
<dbReference type="NCBIfam" id="TIGR00756">
    <property type="entry name" value="PPR"/>
    <property type="match status" value="1"/>
</dbReference>
<dbReference type="OrthoDB" id="185373at2759"/>
<dbReference type="Pfam" id="PF01535">
    <property type="entry name" value="PPR"/>
    <property type="match status" value="5"/>
</dbReference>